<dbReference type="Pfam" id="PF06114">
    <property type="entry name" value="Peptidase_M78"/>
    <property type="match status" value="1"/>
</dbReference>
<dbReference type="Proteomes" id="UP000247978">
    <property type="component" value="Unassembled WGS sequence"/>
</dbReference>
<evidence type="ECO:0000313" key="2">
    <source>
        <dbReference type="EMBL" id="PXW86703.1"/>
    </source>
</evidence>
<evidence type="ECO:0000313" key="3">
    <source>
        <dbReference type="Proteomes" id="UP000247978"/>
    </source>
</evidence>
<sequence length="179" mass="21302">MPYYMTSLEKTVESIYNRVGIDEPNIPVDEIARKLGIDLFYGKKTFRIDHIICLDSKLSKEKIKEVFSHELCHCLYHVGNQLDMYELYRQYQEFKADNFAMHFCIPTFMLQKTIIPKQKYHAATFLADLFCVTNEFAFNRIEHYERQLFAAQFHQRISMCAENRTNYSTAYKVNKSSFK</sequence>
<protein>
    <submittedName>
        <fullName evidence="2">Uncharacterized protein DUF955</fullName>
    </submittedName>
</protein>
<feature type="domain" description="IrrE N-terminal-like" evidence="1">
    <location>
        <begin position="49"/>
        <end position="141"/>
    </location>
</feature>
<dbReference type="InterPro" id="IPR010359">
    <property type="entry name" value="IrrE_HExxH"/>
</dbReference>
<proteinExistence type="predicted"/>
<keyword evidence="3" id="KW-1185">Reference proteome</keyword>
<name>A0A2V3VXF6_9BACI</name>
<comment type="caution">
    <text evidence="2">The sequence shown here is derived from an EMBL/GenBank/DDBJ whole genome shotgun (WGS) entry which is preliminary data.</text>
</comment>
<dbReference type="AlphaFoldDB" id="A0A2V3VXF6"/>
<organism evidence="2 3">
    <name type="scientific">Pseudogracilibacillus auburnensis</name>
    <dbReference type="NCBI Taxonomy" id="1494959"/>
    <lineage>
        <taxon>Bacteria</taxon>
        <taxon>Bacillati</taxon>
        <taxon>Bacillota</taxon>
        <taxon>Bacilli</taxon>
        <taxon>Bacillales</taxon>
        <taxon>Bacillaceae</taxon>
        <taxon>Pseudogracilibacillus</taxon>
    </lineage>
</organism>
<evidence type="ECO:0000259" key="1">
    <source>
        <dbReference type="Pfam" id="PF06114"/>
    </source>
</evidence>
<dbReference type="OrthoDB" id="2417909at2"/>
<dbReference type="Gene3D" id="1.10.10.2910">
    <property type="match status" value="1"/>
</dbReference>
<gene>
    <name evidence="2" type="ORF">DFR56_107225</name>
</gene>
<dbReference type="RefSeq" id="WP_110395596.1">
    <property type="nucleotide sequence ID" value="NZ_JBHUHB010000001.1"/>
</dbReference>
<reference evidence="2 3" key="1">
    <citation type="submission" date="2018-05" db="EMBL/GenBank/DDBJ databases">
        <title>Genomic Encyclopedia of Type Strains, Phase IV (KMG-IV): sequencing the most valuable type-strain genomes for metagenomic binning, comparative biology and taxonomic classification.</title>
        <authorList>
            <person name="Goeker M."/>
        </authorList>
    </citation>
    <scope>NUCLEOTIDE SEQUENCE [LARGE SCALE GENOMIC DNA]</scope>
    <source>
        <strain evidence="2 3">DSM 28556</strain>
    </source>
</reference>
<dbReference type="EMBL" id="QJJQ01000007">
    <property type="protein sequence ID" value="PXW86703.1"/>
    <property type="molecule type" value="Genomic_DNA"/>
</dbReference>
<accession>A0A2V3VXF6</accession>